<dbReference type="InterPro" id="IPR027417">
    <property type="entry name" value="P-loop_NTPase"/>
</dbReference>
<dbReference type="PROSITE" id="PS00513">
    <property type="entry name" value="ADENYLOSUCCIN_SYN_2"/>
    <property type="match status" value="1"/>
</dbReference>
<comment type="caution">
    <text evidence="11">The sequence shown here is derived from an EMBL/GenBank/DDBJ whole genome shotgun (WGS) entry which is preliminary data.</text>
</comment>
<organism evidence="11 12">
    <name type="scientific">Sphingomicrobium sediminis</name>
    <dbReference type="NCBI Taxonomy" id="2950949"/>
    <lineage>
        <taxon>Bacteria</taxon>
        <taxon>Pseudomonadati</taxon>
        <taxon>Pseudomonadota</taxon>
        <taxon>Alphaproteobacteria</taxon>
        <taxon>Sphingomonadales</taxon>
        <taxon>Sphingomonadaceae</taxon>
        <taxon>Sphingomicrobium</taxon>
    </lineage>
</organism>
<dbReference type="NCBIfam" id="NF002223">
    <property type="entry name" value="PRK01117.1"/>
    <property type="match status" value="1"/>
</dbReference>
<feature type="binding site" description="in other chain" evidence="8">
    <location>
        <position position="238"/>
    </location>
    <ligand>
        <name>IMP</name>
        <dbReference type="ChEBI" id="CHEBI:58053"/>
        <note>ligand shared between dimeric partners</note>
    </ligand>
</feature>
<dbReference type="InterPro" id="IPR042109">
    <property type="entry name" value="Adenylosuccinate_synth_dom1"/>
</dbReference>
<dbReference type="EC" id="6.3.4.4" evidence="8 10"/>
<proteinExistence type="inferred from homology"/>
<dbReference type="Proteomes" id="UP001155128">
    <property type="component" value="Unassembled WGS sequence"/>
</dbReference>
<protein>
    <recommendedName>
        <fullName evidence="8 10">Adenylosuccinate synthetase</fullName>
        <shortName evidence="8">AMPSase</shortName>
        <shortName evidence="8">AdSS</shortName>
        <ecNumber evidence="8 10">6.3.4.4</ecNumber>
    </recommendedName>
    <alternativeName>
        <fullName evidence="8">IMP--aspartate ligase</fullName>
    </alternativeName>
</protein>
<dbReference type="InterPro" id="IPR018220">
    <property type="entry name" value="Adenylosuccin_syn_GTP-bd"/>
</dbReference>
<dbReference type="FunFam" id="3.90.170.10:FF:000001">
    <property type="entry name" value="Adenylosuccinate synthetase"/>
    <property type="match status" value="1"/>
</dbReference>
<comment type="pathway">
    <text evidence="8 10">Purine metabolism; AMP biosynthesis via de novo pathway; AMP from IMP: step 1/2.</text>
</comment>
<feature type="binding site" evidence="8">
    <location>
        <begin position="298"/>
        <end position="304"/>
    </location>
    <ligand>
        <name>substrate</name>
    </ligand>
</feature>
<dbReference type="Gene3D" id="3.90.170.10">
    <property type="entry name" value="Adenylosuccinate Synthetase, subunit A, domain 3"/>
    <property type="match status" value="1"/>
</dbReference>
<feature type="binding site" evidence="8">
    <location>
        <position position="13"/>
    </location>
    <ligand>
        <name>Mg(2+)</name>
        <dbReference type="ChEBI" id="CHEBI:18420"/>
    </ligand>
</feature>
<feature type="active site" description="Proton donor" evidence="8">
    <location>
        <position position="41"/>
    </location>
</feature>
<dbReference type="GO" id="GO:0000287">
    <property type="term" value="F:magnesium ion binding"/>
    <property type="evidence" value="ECO:0007669"/>
    <property type="project" value="UniProtKB-UniRule"/>
</dbReference>
<evidence type="ECO:0000256" key="4">
    <source>
        <dbReference type="ARBA" id="ARBA00022741"/>
    </source>
</evidence>
<feature type="binding site" evidence="8">
    <location>
        <position position="143"/>
    </location>
    <ligand>
        <name>IMP</name>
        <dbReference type="ChEBI" id="CHEBI:58053"/>
        <note>ligand shared between dimeric partners</note>
    </ligand>
</feature>
<feature type="binding site" evidence="8">
    <location>
        <begin position="40"/>
        <end position="42"/>
    </location>
    <ligand>
        <name>GTP</name>
        <dbReference type="ChEBI" id="CHEBI:37565"/>
    </ligand>
</feature>
<dbReference type="SUPFAM" id="SSF52540">
    <property type="entry name" value="P-loop containing nucleoside triphosphate hydrolases"/>
    <property type="match status" value="1"/>
</dbReference>
<name>A0A9X2EN85_9SPHN</name>
<keyword evidence="3 8" id="KW-0479">Metal-binding</keyword>
<comment type="subunit">
    <text evidence="1 8">Homodimer.</text>
</comment>
<dbReference type="HAMAP" id="MF_00011">
    <property type="entry name" value="Adenylosucc_synth"/>
    <property type="match status" value="1"/>
</dbReference>
<feature type="binding site" evidence="8">
    <location>
        <begin position="412"/>
        <end position="414"/>
    </location>
    <ligand>
        <name>GTP</name>
        <dbReference type="ChEBI" id="CHEBI:37565"/>
    </ligand>
</feature>
<dbReference type="CDD" id="cd03108">
    <property type="entry name" value="AdSS"/>
    <property type="match status" value="1"/>
</dbReference>
<evidence type="ECO:0000256" key="10">
    <source>
        <dbReference type="RuleBase" id="RU000520"/>
    </source>
</evidence>
<dbReference type="PROSITE" id="PS01266">
    <property type="entry name" value="ADENYLOSUCCIN_SYN_1"/>
    <property type="match status" value="1"/>
</dbReference>
<keyword evidence="8" id="KW-0963">Cytoplasm</keyword>
<comment type="catalytic activity">
    <reaction evidence="8 10">
        <text>IMP + L-aspartate + GTP = N(6)-(1,2-dicarboxyethyl)-AMP + GDP + phosphate + 2 H(+)</text>
        <dbReference type="Rhea" id="RHEA:15753"/>
        <dbReference type="ChEBI" id="CHEBI:15378"/>
        <dbReference type="ChEBI" id="CHEBI:29991"/>
        <dbReference type="ChEBI" id="CHEBI:37565"/>
        <dbReference type="ChEBI" id="CHEBI:43474"/>
        <dbReference type="ChEBI" id="CHEBI:57567"/>
        <dbReference type="ChEBI" id="CHEBI:58053"/>
        <dbReference type="ChEBI" id="CHEBI:58189"/>
        <dbReference type="EC" id="6.3.4.4"/>
    </reaction>
</comment>
<evidence type="ECO:0000256" key="9">
    <source>
        <dbReference type="PROSITE-ProRule" id="PRU10134"/>
    </source>
</evidence>
<evidence type="ECO:0000313" key="11">
    <source>
        <dbReference type="EMBL" id="MCM8558494.1"/>
    </source>
</evidence>
<dbReference type="PANTHER" id="PTHR11846:SF0">
    <property type="entry name" value="ADENYLOSUCCINATE SYNTHETASE"/>
    <property type="match status" value="1"/>
</dbReference>
<feature type="binding site" description="in other chain" evidence="8">
    <location>
        <position position="302"/>
    </location>
    <ligand>
        <name>IMP</name>
        <dbReference type="ChEBI" id="CHEBI:58053"/>
        <note>ligand shared between dimeric partners</note>
    </ligand>
</feature>
<feature type="binding site" evidence="8">
    <location>
        <begin position="12"/>
        <end position="18"/>
    </location>
    <ligand>
        <name>GTP</name>
        <dbReference type="ChEBI" id="CHEBI:37565"/>
    </ligand>
</feature>
<dbReference type="InterPro" id="IPR033128">
    <property type="entry name" value="Adenylosuccin_syn_Lys_AS"/>
</dbReference>
<dbReference type="PANTHER" id="PTHR11846">
    <property type="entry name" value="ADENYLOSUCCINATE SYNTHETASE"/>
    <property type="match status" value="1"/>
</dbReference>
<feature type="active site" evidence="9">
    <location>
        <position position="140"/>
    </location>
</feature>
<evidence type="ECO:0000256" key="3">
    <source>
        <dbReference type="ARBA" id="ARBA00022723"/>
    </source>
</evidence>
<evidence type="ECO:0000313" key="12">
    <source>
        <dbReference type="Proteomes" id="UP001155128"/>
    </source>
</evidence>
<evidence type="ECO:0000256" key="6">
    <source>
        <dbReference type="ARBA" id="ARBA00022842"/>
    </source>
</evidence>
<dbReference type="InterPro" id="IPR001114">
    <property type="entry name" value="Adenylosuccinate_synthetase"/>
</dbReference>
<keyword evidence="5 8" id="KW-0658">Purine biosynthesis</keyword>
<evidence type="ECO:0000256" key="7">
    <source>
        <dbReference type="ARBA" id="ARBA00023134"/>
    </source>
</evidence>
<dbReference type="InterPro" id="IPR042110">
    <property type="entry name" value="Adenylosuccinate_synth_dom2"/>
</dbReference>
<dbReference type="SMART" id="SM00788">
    <property type="entry name" value="Adenylsucc_synt"/>
    <property type="match status" value="1"/>
</dbReference>
<comment type="similarity">
    <text evidence="8 10">Belongs to the adenylosuccinate synthetase family.</text>
</comment>
<feature type="binding site" evidence="8">
    <location>
        <begin position="330"/>
        <end position="332"/>
    </location>
    <ligand>
        <name>GTP</name>
        <dbReference type="ChEBI" id="CHEBI:37565"/>
    </ligand>
</feature>
<dbReference type="Pfam" id="PF00709">
    <property type="entry name" value="Adenylsucc_synt"/>
    <property type="match status" value="1"/>
</dbReference>
<dbReference type="GO" id="GO:0005525">
    <property type="term" value="F:GTP binding"/>
    <property type="evidence" value="ECO:0007669"/>
    <property type="project" value="UniProtKB-UniRule"/>
</dbReference>
<comment type="cofactor">
    <cofactor evidence="8">
        <name>Mg(2+)</name>
        <dbReference type="ChEBI" id="CHEBI:18420"/>
    </cofactor>
    <text evidence="8">Binds 1 Mg(2+) ion per subunit.</text>
</comment>
<feature type="binding site" description="in other chain" evidence="8">
    <location>
        <begin position="13"/>
        <end position="16"/>
    </location>
    <ligand>
        <name>IMP</name>
        <dbReference type="ChEBI" id="CHEBI:58053"/>
        <note>ligand shared between dimeric partners</note>
    </ligand>
</feature>
<dbReference type="RefSeq" id="WP_252115424.1">
    <property type="nucleotide sequence ID" value="NZ_JAMSHT010000001.1"/>
</dbReference>
<evidence type="ECO:0000256" key="5">
    <source>
        <dbReference type="ARBA" id="ARBA00022755"/>
    </source>
</evidence>
<dbReference type="AlphaFoldDB" id="A0A9X2EN85"/>
<accession>A0A9X2EN85</accession>
<dbReference type="EMBL" id="JAMSHT010000001">
    <property type="protein sequence ID" value="MCM8558494.1"/>
    <property type="molecule type" value="Genomic_DNA"/>
</dbReference>
<dbReference type="Gene3D" id="1.10.300.10">
    <property type="entry name" value="Adenylosuccinate Synthetase, subunit A, domain 2"/>
    <property type="match status" value="1"/>
</dbReference>
<reference evidence="11" key="1">
    <citation type="submission" date="2022-06" db="EMBL/GenBank/DDBJ databases">
        <title>Sphingomicrobium sedimins sp. nov., a marine bacterium isolated from tidal flat.</title>
        <authorList>
            <person name="Kim C.-H."/>
            <person name="Yoo Y."/>
            <person name="Kim J.-J."/>
        </authorList>
    </citation>
    <scope>NUCLEOTIDE SEQUENCE</scope>
    <source>
        <strain evidence="11">GRR-S6-50</strain>
    </source>
</reference>
<evidence type="ECO:0000256" key="8">
    <source>
        <dbReference type="HAMAP-Rule" id="MF_00011"/>
    </source>
</evidence>
<dbReference type="NCBIfam" id="TIGR00184">
    <property type="entry name" value="purA"/>
    <property type="match status" value="1"/>
</dbReference>
<feature type="binding site" evidence="8">
    <location>
        <position position="304"/>
    </location>
    <ligand>
        <name>GTP</name>
        <dbReference type="ChEBI" id="CHEBI:37565"/>
    </ligand>
</feature>
<feature type="binding site" evidence="8">
    <location>
        <position position="40"/>
    </location>
    <ligand>
        <name>Mg(2+)</name>
        <dbReference type="ChEBI" id="CHEBI:18420"/>
    </ligand>
</feature>
<dbReference type="GO" id="GO:0005737">
    <property type="term" value="C:cytoplasm"/>
    <property type="evidence" value="ECO:0007669"/>
    <property type="project" value="UniProtKB-SubCell"/>
</dbReference>
<evidence type="ECO:0000256" key="2">
    <source>
        <dbReference type="ARBA" id="ARBA00022598"/>
    </source>
</evidence>
<keyword evidence="6 8" id="KW-0460">Magnesium</keyword>
<dbReference type="GO" id="GO:0046040">
    <property type="term" value="P:IMP metabolic process"/>
    <property type="evidence" value="ECO:0007669"/>
    <property type="project" value="TreeGrafter"/>
</dbReference>
<feature type="binding site" description="in other chain" evidence="8">
    <location>
        <begin position="38"/>
        <end position="41"/>
    </location>
    <ligand>
        <name>IMP</name>
        <dbReference type="ChEBI" id="CHEBI:58053"/>
        <note>ligand shared between dimeric partners</note>
    </ligand>
</feature>
<keyword evidence="7 8" id="KW-0342">GTP-binding</keyword>
<dbReference type="InterPro" id="IPR042111">
    <property type="entry name" value="Adenylosuccinate_synth_dom3"/>
</dbReference>
<sequence>MPNVTVIGAQWGDEGKGKIVDWLASRADLVVRFQGGHNAGHTLVVDGTTYKLSLLPSGIVRGTPSVIGNGVVLDPWALKAEIEKVEGQGLKVTPETLWIAENTPLILPIHRDLDALREDALQKGKIGTTRRGIGPAYEDKVGRRAIRVCDLADLDSIGPIFERLCAHHDHLRAGFGQDPIDRDALLAELREIADFVNPYARPVWRDLDDARREGKRILFEGAQGTMLDVDHGTYPFVTSSNTVSGTVGAGSGMGPTAAGNVLGITKAYTTRVGSGPFPTELDDEIGQRLGERGHEFGTVTSRKRRCGWFDAVLVRKSVAVCGINGIALTKIDVLDGLETIKICTGYRINGKVYDYMPSSASMQDAIEPIYDEMPGWEGSSAGARSWAELPARAIKYVRRIEELVRCPVTLLSTSPERDDTILVTDPFSQ</sequence>
<comment type="function">
    <text evidence="8">Plays an important role in the de novo pathway of purine nucleotide biosynthesis. Catalyzes the first committed step in the biosynthesis of AMP from IMP.</text>
</comment>
<keyword evidence="2 8" id="KW-0436">Ligase</keyword>
<evidence type="ECO:0000256" key="1">
    <source>
        <dbReference type="ARBA" id="ARBA00011738"/>
    </source>
</evidence>
<feature type="active site" description="Proton acceptor" evidence="8">
    <location>
        <position position="13"/>
    </location>
</feature>
<keyword evidence="4 8" id="KW-0547">Nucleotide-binding</keyword>
<comment type="subcellular location">
    <subcellularLocation>
        <location evidence="8">Cytoplasm</location>
    </subcellularLocation>
</comment>
<gene>
    <name evidence="8" type="primary">purA</name>
    <name evidence="11" type="ORF">NDO55_11755</name>
</gene>
<keyword evidence="12" id="KW-1185">Reference proteome</keyword>
<feature type="binding site" description="in other chain" evidence="8">
    <location>
        <position position="129"/>
    </location>
    <ligand>
        <name>IMP</name>
        <dbReference type="ChEBI" id="CHEBI:58053"/>
        <note>ligand shared between dimeric partners</note>
    </ligand>
</feature>
<dbReference type="GO" id="GO:0004019">
    <property type="term" value="F:adenylosuccinate synthase activity"/>
    <property type="evidence" value="ECO:0007669"/>
    <property type="project" value="UniProtKB-UniRule"/>
</dbReference>
<feature type="binding site" description="in other chain" evidence="8">
    <location>
        <position position="223"/>
    </location>
    <ligand>
        <name>IMP</name>
        <dbReference type="ChEBI" id="CHEBI:58053"/>
        <note>ligand shared between dimeric partners</note>
    </ligand>
</feature>
<dbReference type="GO" id="GO:0044208">
    <property type="term" value="P:'de novo' AMP biosynthetic process"/>
    <property type="evidence" value="ECO:0007669"/>
    <property type="project" value="UniProtKB-UniRule"/>
</dbReference>
<dbReference type="Gene3D" id="3.40.440.10">
    <property type="entry name" value="Adenylosuccinate Synthetase, subunit A, domain 1"/>
    <property type="match status" value="1"/>
</dbReference>
<dbReference type="FunFam" id="1.10.300.10:FF:000001">
    <property type="entry name" value="Adenylosuccinate synthetase"/>
    <property type="match status" value="1"/>
</dbReference>